<evidence type="ECO:0000256" key="3">
    <source>
        <dbReference type="SAM" id="MobiDB-lite"/>
    </source>
</evidence>
<gene>
    <name evidence="6" type="ORF">Acor_41640</name>
</gene>
<dbReference type="SUPFAM" id="SSF55781">
    <property type="entry name" value="GAF domain-like"/>
    <property type="match status" value="1"/>
</dbReference>
<evidence type="ECO:0000256" key="2">
    <source>
        <dbReference type="SAM" id="Coils"/>
    </source>
</evidence>
<feature type="compositionally biased region" description="Low complexity" evidence="3">
    <location>
        <begin position="21"/>
        <end position="55"/>
    </location>
</feature>
<organism evidence="6 7">
    <name type="scientific">Acrocarpospora corrugata</name>
    <dbReference type="NCBI Taxonomy" id="35763"/>
    <lineage>
        <taxon>Bacteria</taxon>
        <taxon>Bacillati</taxon>
        <taxon>Actinomycetota</taxon>
        <taxon>Actinomycetes</taxon>
        <taxon>Streptosporangiales</taxon>
        <taxon>Streptosporangiaceae</taxon>
        <taxon>Acrocarpospora</taxon>
    </lineage>
</organism>
<dbReference type="Pfam" id="PF00211">
    <property type="entry name" value="Guanylate_cyc"/>
    <property type="match status" value="1"/>
</dbReference>
<keyword evidence="4" id="KW-0812">Transmembrane</keyword>
<protein>
    <recommendedName>
        <fullName evidence="5">Guanylate cyclase domain-containing protein</fullName>
    </recommendedName>
</protein>
<comment type="similarity">
    <text evidence="1">Belongs to the adenylyl cyclase class-3 family.</text>
</comment>
<evidence type="ECO:0000313" key="7">
    <source>
        <dbReference type="Proteomes" id="UP000334990"/>
    </source>
</evidence>
<evidence type="ECO:0000313" key="6">
    <source>
        <dbReference type="EMBL" id="GES02099.1"/>
    </source>
</evidence>
<dbReference type="GO" id="GO:0009190">
    <property type="term" value="P:cyclic nucleotide biosynthetic process"/>
    <property type="evidence" value="ECO:0007669"/>
    <property type="project" value="InterPro"/>
</dbReference>
<feature type="transmembrane region" description="Helical" evidence="4">
    <location>
        <begin position="106"/>
        <end position="125"/>
    </location>
</feature>
<dbReference type="PANTHER" id="PTHR43081:SF1">
    <property type="entry name" value="ADENYLATE CYCLASE, TERMINAL-DIFFERENTIATION SPECIFIC"/>
    <property type="match status" value="1"/>
</dbReference>
<feature type="region of interest" description="Disordered" evidence="3">
    <location>
        <begin position="1"/>
        <end position="57"/>
    </location>
</feature>
<feature type="transmembrane region" description="Helical" evidence="4">
    <location>
        <begin position="244"/>
        <end position="262"/>
    </location>
</feature>
<feature type="transmembrane region" description="Helical" evidence="4">
    <location>
        <begin position="269"/>
        <end position="287"/>
    </location>
</feature>
<keyword evidence="2" id="KW-0175">Coiled coil</keyword>
<dbReference type="EMBL" id="BLAD01000055">
    <property type="protein sequence ID" value="GES02099.1"/>
    <property type="molecule type" value="Genomic_DNA"/>
</dbReference>
<dbReference type="SMART" id="SM00044">
    <property type="entry name" value="CYCc"/>
    <property type="match status" value="1"/>
</dbReference>
<dbReference type="SUPFAM" id="SSF55073">
    <property type="entry name" value="Nucleotide cyclase"/>
    <property type="match status" value="1"/>
</dbReference>
<keyword evidence="4" id="KW-0472">Membrane</keyword>
<name>A0A5M3W1C2_9ACTN</name>
<dbReference type="InterPro" id="IPR029016">
    <property type="entry name" value="GAF-like_dom_sf"/>
</dbReference>
<keyword evidence="4" id="KW-1133">Transmembrane helix</keyword>
<feature type="transmembrane region" description="Helical" evidence="4">
    <location>
        <begin position="299"/>
        <end position="317"/>
    </location>
</feature>
<evidence type="ECO:0000259" key="5">
    <source>
        <dbReference type="PROSITE" id="PS50125"/>
    </source>
</evidence>
<dbReference type="RefSeq" id="WP_246238842.1">
    <property type="nucleotide sequence ID" value="NZ_BAAABN010000034.1"/>
</dbReference>
<feature type="coiled-coil region" evidence="2">
    <location>
        <begin position="332"/>
        <end position="359"/>
    </location>
</feature>
<accession>A0A5M3W1C2</accession>
<dbReference type="PANTHER" id="PTHR43081">
    <property type="entry name" value="ADENYLATE CYCLASE, TERMINAL-DIFFERENTIATION SPECIFIC-RELATED"/>
    <property type="match status" value="1"/>
</dbReference>
<dbReference type="Gene3D" id="3.30.70.1230">
    <property type="entry name" value="Nucleotide cyclase"/>
    <property type="match status" value="1"/>
</dbReference>
<comment type="caution">
    <text evidence="6">The sequence shown here is derived from an EMBL/GenBank/DDBJ whole genome shotgun (WGS) entry which is preliminary data.</text>
</comment>
<feature type="domain" description="Guanylate cyclase" evidence="5">
    <location>
        <begin position="557"/>
        <end position="696"/>
    </location>
</feature>
<dbReference type="Proteomes" id="UP000334990">
    <property type="component" value="Unassembled WGS sequence"/>
</dbReference>
<feature type="transmembrane region" description="Helical" evidence="4">
    <location>
        <begin position="205"/>
        <end position="224"/>
    </location>
</feature>
<dbReference type="InterPro" id="IPR029787">
    <property type="entry name" value="Nucleotide_cyclase"/>
</dbReference>
<dbReference type="CDD" id="cd07302">
    <property type="entry name" value="CHD"/>
    <property type="match status" value="1"/>
</dbReference>
<dbReference type="Gene3D" id="3.30.450.40">
    <property type="match status" value="1"/>
</dbReference>
<dbReference type="GO" id="GO:0004016">
    <property type="term" value="F:adenylate cyclase activity"/>
    <property type="evidence" value="ECO:0007669"/>
    <property type="project" value="UniProtKB-ARBA"/>
</dbReference>
<proteinExistence type="inferred from homology"/>
<dbReference type="AlphaFoldDB" id="A0A5M3W1C2"/>
<dbReference type="GO" id="GO:0035556">
    <property type="term" value="P:intracellular signal transduction"/>
    <property type="evidence" value="ECO:0007669"/>
    <property type="project" value="InterPro"/>
</dbReference>
<feature type="transmembrane region" description="Helical" evidence="4">
    <location>
        <begin position="137"/>
        <end position="156"/>
    </location>
</feature>
<feature type="transmembrane region" description="Helical" evidence="4">
    <location>
        <begin position="176"/>
        <end position="193"/>
    </location>
</feature>
<sequence>MPSSDPTTHSEAETTVAMRLPGTTATPADPATAGGPATSADPAAPGGPATSADAPFLPPATQPVRGVVWLIHLALPMLGLWLLLSHPVDQDPATIDLDHKWQHNPSHFWLILAVAGVNLALGALISQASARRRDARLFLVSLVFLSSAGFFLLHGLATPKIFLDGGTAGFDLAQPVGLTIASVFAFLAGLPLDERQATTVLRAQLPLRALLATIMIIWGVASLVPGLTPLSDPLPPEGLGLGPFGLISIVLYAAAALMMFLLHRKRPAAVLISLITSFALLAEAMIAGMSHHNWHLSWWLWHVLLTFAFAFVAYSAYIQFRREGSSAGLFDAVALQATVRRIQAQYEQALEELVGHLRRRTESGVPVATRLAGRFRLTEGQAAVLDRAGKALADERELSDRLAALVHVGGRARVGLAESELLTDSLDRVRQAYGDVRLSLMQDGVLVPYQAGEGTHGEVPATALAAGRPVPVPGAVVHPLTVKGRLAGALTVPIGTTSQDEALAATLASQLSIALENARLYGELDTLFRAYMSPDVAQSLLADPNRAALGGSLLEVTALFADLRGFTTFSERVSPGEIVEMLNRFHTAAVPCILGNGGTIVQFVGDALLALFNAPAAQPDHAERAAHAALDMQRAAARVNAEVLREQAAGSVSDIEWPQFRVGVNTGPALVGNIGSPEFRGFNAMGDAVNVAARLQTLAEPGTVVIGQSTRDLLASPADLRSLGDLNLKGKDQTVHAYVLNSLG</sequence>
<evidence type="ECO:0000256" key="4">
    <source>
        <dbReference type="SAM" id="Phobius"/>
    </source>
</evidence>
<dbReference type="InterPro" id="IPR001054">
    <property type="entry name" value="A/G_cyclase"/>
</dbReference>
<feature type="transmembrane region" description="Helical" evidence="4">
    <location>
        <begin position="67"/>
        <end position="86"/>
    </location>
</feature>
<reference evidence="6 7" key="1">
    <citation type="submission" date="2019-10" db="EMBL/GenBank/DDBJ databases">
        <title>Whole genome shotgun sequence of Acrocarpospora corrugata NBRC 13972.</title>
        <authorList>
            <person name="Ichikawa N."/>
            <person name="Kimura A."/>
            <person name="Kitahashi Y."/>
            <person name="Komaki H."/>
            <person name="Oguchi A."/>
        </authorList>
    </citation>
    <scope>NUCLEOTIDE SEQUENCE [LARGE SCALE GENOMIC DNA]</scope>
    <source>
        <strain evidence="6 7">NBRC 13972</strain>
    </source>
</reference>
<evidence type="ECO:0000256" key="1">
    <source>
        <dbReference type="ARBA" id="ARBA00005381"/>
    </source>
</evidence>
<dbReference type="InterPro" id="IPR050697">
    <property type="entry name" value="Adenylyl/Guanylyl_Cyclase_3/4"/>
</dbReference>
<keyword evidence="7" id="KW-1185">Reference proteome</keyword>
<dbReference type="PROSITE" id="PS50125">
    <property type="entry name" value="GUANYLATE_CYCLASE_2"/>
    <property type="match status" value="1"/>
</dbReference>